<dbReference type="Gene3D" id="3.30.500.10">
    <property type="entry name" value="MHC class I-like antigen recognition-like"/>
    <property type="match status" value="1"/>
</dbReference>
<evidence type="ECO:0000259" key="3">
    <source>
        <dbReference type="PROSITE" id="PS50835"/>
    </source>
</evidence>
<dbReference type="Proteomes" id="UP000186698">
    <property type="component" value="Chromosome 1L"/>
</dbReference>
<dbReference type="InterPro" id="IPR037055">
    <property type="entry name" value="MHC_I-like_Ag-recog_sf"/>
</dbReference>
<dbReference type="SUPFAM" id="SSF48726">
    <property type="entry name" value="Immunoglobulin"/>
    <property type="match status" value="1"/>
</dbReference>
<evidence type="ECO:0000313" key="5">
    <source>
        <dbReference type="RefSeq" id="XP_041418161.1"/>
    </source>
</evidence>
<dbReference type="CTD" id="108713088"/>
<dbReference type="PANTHER" id="PTHR16675">
    <property type="entry name" value="MHC CLASS I-RELATED"/>
    <property type="match status" value="1"/>
</dbReference>
<dbReference type="SUPFAM" id="SSF54452">
    <property type="entry name" value="MHC antigen-recognition domain"/>
    <property type="match status" value="1"/>
</dbReference>
<dbReference type="InterPro" id="IPR011161">
    <property type="entry name" value="MHC_I-like_Ag-recog"/>
</dbReference>
<keyword evidence="1" id="KW-0325">Glycoprotein</keyword>
<dbReference type="OrthoDB" id="8890485at2759"/>
<keyword evidence="2" id="KW-0472">Membrane</keyword>
<evidence type="ECO:0000256" key="1">
    <source>
        <dbReference type="ARBA" id="ARBA00023180"/>
    </source>
</evidence>
<dbReference type="InterPro" id="IPR003006">
    <property type="entry name" value="Ig/MHC_CS"/>
</dbReference>
<dbReference type="PROSITE" id="PS00290">
    <property type="entry name" value="IG_MHC"/>
    <property type="match status" value="1"/>
</dbReference>
<dbReference type="Pfam" id="PF07654">
    <property type="entry name" value="C1-set"/>
    <property type="match status" value="1"/>
</dbReference>
<sequence length="399" mass="46108">MKDQALFNTALDKHTSQHFENIKRDKTFCHVQARAVKIFDSAHFMTTPPNCHVHFTTFGRTELQICEAATGSCRMGILELTFILVFYAVSAEIHKFGWYKHIYRENKKPANQVISFIDDIPTGIYNSKTKIFKYINGFGSEGKLFVPESIQTAHCQICEALRYGDYDDLVKDTNTTYMNDDFFFLQFVKGCELDTESGTVSSFTYYALNGVHFMHVDQKISRWVSSHPASQRIVQIWNKKFGIYNIISEKECHERLQKNLDWLYSKTDTPKVNILYREPDGTDPSSLMCHVTRFYPRDIDVIWYKGNISLENEQIRGETLPNADLTYQVEVVIEEPESTADYHCVVKHRSLKENELSMVWAPQTANSKIITWICVFVLLPLIAGIIICCIKQIKKSHSQ</sequence>
<dbReference type="InterPro" id="IPR003597">
    <property type="entry name" value="Ig_C1-set"/>
</dbReference>
<dbReference type="GeneID" id="108713088"/>
<dbReference type="RefSeq" id="XP_041418161.1">
    <property type="nucleotide sequence ID" value="XM_041562227.1"/>
</dbReference>
<name>A0A8J1KLG8_XENLA</name>
<dbReference type="Pfam" id="PF00129">
    <property type="entry name" value="MHC_I"/>
    <property type="match status" value="1"/>
</dbReference>
<keyword evidence="2" id="KW-0812">Transmembrane</keyword>
<feature type="domain" description="Ig-like" evidence="3">
    <location>
        <begin position="270"/>
        <end position="357"/>
    </location>
</feature>
<dbReference type="GO" id="GO:0009897">
    <property type="term" value="C:external side of plasma membrane"/>
    <property type="evidence" value="ECO:0000318"/>
    <property type="project" value="GO_Central"/>
</dbReference>
<dbReference type="AlphaFoldDB" id="A0A8J1KLG8"/>
<dbReference type="GO" id="GO:0006955">
    <property type="term" value="P:immune response"/>
    <property type="evidence" value="ECO:0000318"/>
    <property type="project" value="GO_Central"/>
</dbReference>
<gene>
    <name evidence="5" type="primary">mhc100494167.L</name>
</gene>
<dbReference type="InterPro" id="IPR013783">
    <property type="entry name" value="Ig-like_fold"/>
</dbReference>
<accession>A0A8J1KLG8</accession>
<proteinExistence type="predicted"/>
<dbReference type="PANTHER" id="PTHR16675:SF277">
    <property type="entry name" value="HLA CLASS II HISTOCOMPATIBILITY ANTIGEN, DP BETA 1 CHAIN-LIKE [PROVISIONAL]"/>
    <property type="match status" value="1"/>
</dbReference>
<evidence type="ECO:0000313" key="4">
    <source>
        <dbReference type="Proteomes" id="UP000186698"/>
    </source>
</evidence>
<evidence type="ECO:0000256" key="2">
    <source>
        <dbReference type="SAM" id="Phobius"/>
    </source>
</evidence>
<protein>
    <submittedName>
        <fullName evidence="5">Uncharacterized protein mhc100494167.L isoform X1</fullName>
    </submittedName>
</protein>
<feature type="transmembrane region" description="Helical" evidence="2">
    <location>
        <begin position="369"/>
        <end position="390"/>
    </location>
</feature>
<dbReference type="InterPro" id="IPR011162">
    <property type="entry name" value="MHC_I/II-like_Ag-recog"/>
</dbReference>
<dbReference type="Gene3D" id="2.60.40.10">
    <property type="entry name" value="Immunoglobulins"/>
    <property type="match status" value="1"/>
</dbReference>
<dbReference type="InterPro" id="IPR007110">
    <property type="entry name" value="Ig-like_dom"/>
</dbReference>
<keyword evidence="4" id="KW-1185">Reference proteome</keyword>
<dbReference type="GO" id="GO:0005615">
    <property type="term" value="C:extracellular space"/>
    <property type="evidence" value="ECO:0000318"/>
    <property type="project" value="GO_Central"/>
</dbReference>
<reference evidence="5" key="1">
    <citation type="submission" date="2025-08" db="UniProtKB">
        <authorList>
            <consortium name="RefSeq"/>
        </authorList>
    </citation>
    <scope>IDENTIFICATION</scope>
    <source>
        <strain evidence="5">J_2021</strain>
        <tissue evidence="5">Erythrocytes</tissue>
    </source>
</reference>
<keyword evidence="2" id="KW-1133">Transmembrane helix</keyword>
<dbReference type="InterPro" id="IPR050208">
    <property type="entry name" value="MHC_class-I_related"/>
</dbReference>
<dbReference type="PROSITE" id="PS50835">
    <property type="entry name" value="IG_LIKE"/>
    <property type="match status" value="1"/>
</dbReference>
<dbReference type="InterPro" id="IPR036179">
    <property type="entry name" value="Ig-like_dom_sf"/>
</dbReference>
<organism evidence="4 5">
    <name type="scientific">Xenopus laevis</name>
    <name type="common">African clawed frog</name>
    <dbReference type="NCBI Taxonomy" id="8355"/>
    <lineage>
        <taxon>Eukaryota</taxon>
        <taxon>Metazoa</taxon>
        <taxon>Chordata</taxon>
        <taxon>Craniata</taxon>
        <taxon>Vertebrata</taxon>
        <taxon>Euteleostomi</taxon>
        <taxon>Amphibia</taxon>
        <taxon>Batrachia</taxon>
        <taxon>Anura</taxon>
        <taxon>Pipoidea</taxon>
        <taxon>Pipidae</taxon>
        <taxon>Xenopodinae</taxon>
        <taxon>Xenopus</taxon>
        <taxon>Xenopus</taxon>
    </lineage>
</organism>
<dbReference type="SMART" id="SM00407">
    <property type="entry name" value="IGc1"/>
    <property type="match status" value="1"/>
</dbReference>